<evidence type="ECO:0000256" key="3">
    <source>
        <dbReference type="ARBA" id="ARBA00022737"/>
    </source>
</evidence>
<evidence type="ECO:0000256" key="1">
    <source>
        <dbReference type="ARBA" id="ARBA00004496"/>
    </source>
</evidence>
<sequence length="223" mass="25193">MKETTKKNSNQIISDFLSNNKKILLTVLSVAVVLIIAFGVYSTVSQNKINEMINSTTELDNMYDEVLNSNGDKEAFVSYGNKLIEEYKGTKAEVIAYSRLASYFFDEKNFEKALEYYTKAYVNFPKDMAASVYMFNAAMCNEELGNVDQAIEVLTNLVKTYKSNDLESADLSPDVPEAIFNLGRLFESKGDLTKAIENYELLVAEYQSYNLSNLAKTRLLTIK</sequence>
<dbReference type="InterPro" id="IPR019734">
    <property type="entry name" value="TPR_rpt"/>
</dbReference>
<feature type="transmembrane region" description="Helical" evidence="7">
    <location>
        <begin position="23"/>
        <end position="44"/>
    </location>
</feature>
<dbReference type="PANTHER" id="PTHR46630:SF1">
    <property type="entry name" value="TETRATRICOPEPTIDE REPEAT PROTEIN 29"/>
    <property type="match status" value="1"/>
</dbReference>
<dbReference type="InterPro" id="IPR051476">
    <property type="entry name" value="Bac_ResReg_Asp_Phosphatase"/>
</dbReference>
<protein>
    <submittedName>
        <fullName evidence="9">Tetratricopeptide repeat protein</fullName>
    </submittedName>
</protein>
<dbReference type="Pfam" id="PF09976">
    <property type="entry name" value="TPR_21"/>
    <property type="match status" value="1"/>
</dbReference>
<dbReference type="Pfam" id="PF13181">
    <property type="entry name" value="TPR_8"/>
    <property type="match status" value="1"/>
</dbReference>
<comment type="subcellular location">
    <subcellularLocation>
        <location evidence="1">Cytoplasm</location>
    </subcellularLocation>
</comment>
<dbReference type="RefSeq" id="WP_149566469.1">
    <property type="nucleotide sequence ID" value="NZ_CP035807.1"/>
</dbReference>
<evidence type="ECO:0000256" key="5">
    <source>
        <dbReference type="ARBA" id="ARBA00038253"/>
    </source>
</evidence>
<reference evidence="9 10" key="1">
    <citation type="submission" date="2019-02" db="EMBL/GenBank/DDBJ databases">
        <authorList>
            <person name="Fomenkov A."/>
            <person name="Dubinina G."/>
            <person name="Grabovich M."/>
            <person name="Vincze T."/>
            <person name="Roberts R.J."/>
        </authorList>
    </citation>
    <scope>NUCLEOTIDE SEQUENCE [LARGE SCALE GENOMIC DNA]</scope>
    <source>
        <strain evidence="9 10">P</strain>
    </source>
</reference>
<evidence type="ECO:0000256" key="7">
    <source>
        <dbReference type="SAM" id="Phobius"/>
    </source>
</evidence>
<dbReference type="GO" id="GO:0005737">
    <property type="term" value="C:cytoplasm"/>
    <property type="evidence" value="ECO:0007669"/>
    <property type="project" value="UniProtKB-SubCell"/>
</dbReference>
<keyword evidence="7" id="KW-0812">Transmembrane</keyword>
<accession>A0A5C1Q8C3</accession>
<dbReference type="SMART" id="SM00028">
    <property type="entry name" value="TPR"/>
    <property type="match status" value="3"/>
</dbReference>
<dbReference type="PROSITE" id="PS50005">
    <property type="entry name" value="TPR"/>
    <property type="match status" value="2"/>
</dbReference>
<dbReference type="OrthoDB" id="359271at2"/>
<feature type="domain" description="Ancillary SecYEG translocon subunit/Cell division coordinator CpoB TPR" evidence="8">
    <location>
        <begin position="16"/>
        <end position="156"/>
    </location>
</feature>
<evidence type="ECO:0000256" key="2">
    <source>
        <dbReference type="ARBA" id="ARBA00022490"/>
    </source>
</evidence>
<gene>
    <name evidence="9" type="ORF">EW093_00320</name>
</gene>
<keyword evidence="7" id="KW-0472">Membrane</keyword>
<dbReference type="InterPro" id="IPR018704">
    <property type="entry name" value="SecYEG/CpoB_TPR"/>
</dbReference>
<dbReference type="AlphaFoldDB" id="A0A5C1Q8C3"/>
<keyword evidence="3" id="KW-0677">Repeat</keyword>
<evidence type="ECO:0000259" key="8">
    <source>
        <dbReference type="Pfam" id="PF09976"/>
    </source>
</evidence>
<evidence type="ECO:0000256" key="6">
    <source>
        <dbReference type="PROSITE-ProRule" id="PRU00339"/>
    </source>
</evidence>
<dbReference type="EMBL" id="CP035807">
    <property type="protein sequence ID" value="QEN03209.1"/>
    <property type="molecule type" value="Genomic_DNA"/>
</dbReference>
<keyword evidence="10" id="KW-1185">Reference proteome</keyword>
<dbReference type="KEGG" id="sper:EW093_00320"/>
<dbReference type="Proteomes" id="UP000323824">
    <property type="component" value="Chromosome"/>
</dbReference>
<keyword evidence="2" id="KW-0963">Cytoplasm</keyword>
<keyword evidence="7" id="KW-1133">Transmembrane helix</keyword>
<evidence type="ECO:0000313" key="9">
    <source>
        <dbReference type="EMBL" id="QEN03209.1"/>
    </source>
</evidence>
<dbReference type="PANTHER" id="PTHR46630">
    <property type="entry name" value="TETRATRICOPEPTIDE REPEAT PROTEIN 29"/>
    <property type="match status" value="1"/>
</dbReference>
<name>A0A5C1Q8C3_9SPIO</name>
<proteinExistence type="inferred from homology"/>
<reference evidence="9 10" key="2">
    <citation type="submission" date="2019-09" db="EMBL/GenBank/DDBJ databases">
        <title>Complete Genome Sequence and Methylome Analysis of free living Spirochaetas.</title>
        <authorList>
            <person name="Leshcheva N."/>
            <person name="Mikheeva N."/>
        </authorList>
    </citation>
    <scope>NUCLEOTIDE SEQUENCE [LARGE SCALE GENOMIC DNA]</scope>
    <source>
        <strain evidence="9 10">P</strain>
    </source>
</reference>
<feature type="repeat" description="TPR" evidence="6">
    <location>
        <begin position="176"/>
        <end position="209"/>
    </location>
</feature>
<organism evidence="9 10">
    <name type="scientific">Thiospirochaeta perfilievii</name>
    <dbReference type="NCBI Taxonomy" id="252967"/>
    <lineage>
        <taxon>Bacteria</taxon>
        <taxon>Pseudomonadati</taxon>
        <taxon>Spirochaetota</taxon>
        <taxon>Spirochaetia</taxon>
        <taxon>Spirochaetales</taxon>
        <taxon>Spirochaetaceae</taxon>
        <taxon>Thiospirochaeta</taxon>
    </lineage>
</organism>
<dbReference type="InterPro" id="IPR011990">
    <property type="entry name" value="TPR-like_helical_dom_sf"/>
</dbReference>
<comment type="similarity">
    <text evidence="5">Belongs to the Rap family.</text>
</comment>
<dbReference type="Gene3D" id="1.25.40.10">
    <property type="entry name" value="Tetratricopeptide repeat domain"/>
    <property type="match status" value="2"/>
</dbReference>
<evidence type="ECO:0000313" key="10">
    <source>
        <dbReference type="Proteomes" id="UP000323824"/>
    </source>
</evidence>
<keyword evidence="4 6" id="KW-0802">TPR repeat</keyword>
<dbReference type="SMART" id="SM00671">
    <property type="entry name" value="SEL1"/>
    <property type="match status" value="2"/>
</dbReference>
<evidence type="ECO:0000256" key="4">
    <source>
        <dbReference type="ARBA" id="ARBA00022803"/>
    </source>
</evidence>
<dbReference type="InterPro" id="IPR006597">
    <property type="entry name" value="Sel1-like"/>
</dbReference>
<feature type="repeat" description="TPR" evidence="6">
    <location>
        <begin position="94"/>
        <end position="127"/>
    </location>
</feature>
<dbReference type="SUPFAM" id="SSF48452">
    <property type="entry name" value="TPR-like"/>
    <property type="match status" value="1"/>
</dbReference>